<dbReference type="EMBL" id="FNTJ01000001">
    <property type="protein sequence ID" value="SEB48496.1"/>
    <property type="molecule type" value="Genomic_DNA"/>
</dbReference>
<evidence type="ECO:0000256" key="1">
    <source>
        <dbReference type="SAM" id="SignalP"/>
    </source>
</evidence>
<reference evidence="3" key="1">
    <citation type="submission" date="2016-10" db="EMBL/GenBank/DDBJ databases">
        <authorList>
            <person name="Varghese N."/>
            <person name="Submissions S."/>
        </authorList>
    </citation>
    <scope>NUCLEOTIDE SEQUENCE [LARGE SCALE GENOMIC DNA]</scope>
    <source>
        <strain evidence="3">DSM 9751</strain>
    </source>
</reference>
<feature type="chain" id="PRO_5011445120" description="Group 4 capsule polysaccharide lipoprotein gfcB, YjbF" evidence="1">
    <location>
        <begin position="25"/>
        <end position="242"/>
    </location>
</feature>
<evidence type="ECO:0008006" key="4">
    <source>
        <dbReference type="Google" id="ProtNLM"/>
    </source>
</evidence>
<accession>A0A1H4JRC7</accession>
<evidence type="ECO:0000313" key="3">
    <source>
        <dbReference type="Proteomes" id="UP000198982"/>
    </source>
</evidence>
<keyword evidence="3" id="KW-1185">Reference proteome</keyword>
<dbReference type="Proteomes" id="UP000198982">
    <property type="component" value="Unassembled WGS sequence"/>
</dbReference>
<organism evidence="2 3">
    <name type="scientific">Pseudomonas saponiphila</name>
    <dbReference type="NCBI Taxonomy" id="556534"/>
    <lineage>
        <taxon>Bacteria</taxon>
        <taxon>Pseudomonadati</taxon>
        <taxon>Pseudomonadota</taxon>
        <taxon>Gammaproteobacteria</taxon>
        <taxon>Pseudomonadales</taxon>
        <taxon>Pseudomonadaceae</taxon>
        <taxon>Pseudomonas</taxon>
    </lineage>
</organism>
<feature type="signal peptide" evidence="1">
    <location>
        <begin position="1"/>
        <end position="24"/>
    </location>
</feature>
<dbReference type="RefSeq" id="WP_425272141.1">
    <property type="nucleotide sequence ID" value="NZ_FNTJ01000001.1"/>
</dbReference>
<proteinExistence type="predicted"/>
<sequence length="242" mass="25939">MGMTRLKRWMLGAGLLGCSALAVAQQAEVPEGYRIAQQVLVGDGSVLEVLEDVRITPELHADSWGNGLDADSLLQSDDDPSVAPLGALARLVSDGGEVLAQKSLGYPMATVEKAPLNGLPSPAFFLTIDQTAPMGSYSGPLTEVLTPEQSQLDPVLCQGEGGEKQPLVFAQTGKAAWQIVPSDKGGTESIQQVSSASSMENEEFITTYRTFRYVDGQWTVASRQQAGYWDMESEFPEPALFP</sequence>
<keyword evidence="1" id="KW-0732">Signal</keyword>
<name>A0A1H4JRC7_9PSED</name>
<evidence type="ECO:0000313" key="2">
    <source>
        <dbReference type="EMBL" id="SEB48496.1"/>
    </source>
</evidence>
<protein>
    <recommendedName>
        <fullName evidence="4">Group 4 capsule polysaccharide lipoprotein gfcB, YjbF</fullName>
    </recommendedName>
</protein>
<dbReference type="AlphaFoldDB" id="A0A1H4JRC7"/>
<gene>
    <name evidence="2" type="ORF">SAMN05216178_0667</name>
</gene>